<dbReference type="PANTHER" id="PTHR22916">
    <property type="entry name" value="GLYCOSYLTRANSFERASE"/>
    <property type="match status" value="1"/>
</dbReference>
<dbReference type="CDD" id="cd06433">
    <property type="entry name" value="GT_2_WfgS_like"/>
    <property type="match status" value="1"/>
</dbReference>
<dbReference type="InterPro" id="IPR001173">
    <property type="entry name" value="Glyco_trans_2-like"/>
</dbReference>
<dbReference type="InterPro" id="IPR029044">
    <property type="entry name" value="Nucleotide-diphossugar_trans"/>
</dbReference>
<dbReference type="EMBL" id="CAIJDP010000068">
    <property type="protein sequence ID" value="CAD0004601.1"/>
    <property type="molecule type" value="Genomic_DNA"/>
</dbReference>
<evidence type="ECO:0000313" key="3">
    <source>
        <dbReference type="Proteomes" id="UP000530060"/>
    </source>
</evidence>
<accession>A0A6V6YYP3</accession>
<name>A0A6V6YYP3_9FLAO</name>
<reference evidence="2 3" key="1">
    <citation type="submission" date="2020-06" db="EMBL/GenBank/DDBJ databases">
        <authorList>
            <person name="Criscuolo A."/>
        </authorList>
    </citation>
    <scope>NUCLEOTIDE SEQUENCE [LARGE SCALE GENOMIC DNA]</scope>
    <source>
        <strain evidence="3">CIP 111411</strain>
    </source>
</reference>
<proteinExistence type="predicted"/>
<keyword evidence="3" id="KW-1185">Reference proteome</keyword>
<organism evidence="2 3">
    <name type="scientific">Flavobacterium salmonis</name>
    <dbReference type="NCBI Taxonomy" id="2654844"/>
    <lineage>
        <taxon>Bacteria</taxon>
        <taxon>Pseudomonadati</taxon>
        <taxon>Bacteroidota</taxon>
        <taxon>Flavobacteriia</taxon>
        <taxon>Flavobacteriales</taxon>
        <taxon>Flavobacteriaceae</taxon>
        <taxon>Flavobacterium</taxon>
    </lineage>
</organism>
<dbReference type="Pfam" id="PF00535">
    <property type="entry name" value="Glycos_transf_2"/>
    <property type="match status" value="1"/>
</dbReference>
<dbReference type="GO" id="GO:0016758">
    <property type="term" value="F:hexosyltransferase activity"/>
    <property type="evidence" value="ECO:0007669"/>
    <property type="project" value="UniProtKB-ARBA"/>
</dbReference>
<dbReference type="Gene3D" id="3.90.550.10">
    <property type="entry name" value="Spore Coat Polysaccharide Biosynthesis Protein SpsA, Chain A"/>
    <property type="match status" value="1"/>
</dbReference>
<feature type="domain" description="Glycosyltransferase 2-like" evidence="1">
    <location>
        <begin position="4"/>
        <end position="137"/>
    </location>
</feature>
<dbReference type="AlphaFoldDB" id="A0A6V6YYP3"/>
<keyword evidence="2" id="KW-0808">Transferase</keyword>
<gene>
    <name evidence="2" type="ORF">FLAT13_02369</name>
</gene>
<comment type="caution">
    <text evidence="2">The sequence shown here is derived from an EMBL/GenBank/DDBJ whole genome shotgun (WGS) entry which is preliminary data.</text>
</comment>
<evidence type="ECO:0000313" key="2">
    <source>
        <dbReference type="EMBL" id="CAD0004601.1"/>
    </source>
</evidence>
<dbReference type="RefSeq" id="WP_180909027.1">
    <property type="nucleotide sequence ID" value="NZ_CAIJDP010000068.1"/>
</dbReference>
<evidence type="ECO:0000259" key="1">
    <source>
        <dbReference type="Pfam" id="PF00535"/>
    </source>
</evidence>
<dbReference type="Proteomes" id="UP000530060">
    <property type="component" value="Unassembled WGS sequence"/>
</dbReference>
<protein>
    <submittedName>
        <fullName evidence="2">Glycosyl transferase</fullName>
    </submittedName>
</protein>
<dbReference type="PANTHER" id="PTHR22916:SF3">
    <property type="entry name" value="UDP-GLCNAC:BETAGAL BETA-1,3-N-ACETYLGLUCOSAMINYLTRANSFERASE-LIKE PROTEIN 1"/>
    <property type="match status" value="1"/>
</dbReference>
<dbReference type="SUPFAM" id="SSF53448">
    <property type="entry name" value="Nucleotide-diphospho-sugar transferases"/>
    <property type="match status" value="1"/>
</dbReference>
<sequence length="247" mass="27779">MKITIITVCYNSATTIEKTILSVAEQTYKNIEYIIVDGNSKDTTLQIIQNHEDKITKWISEPDKGLYDAMNKGIALATGDIIGILNSDDTFYSTTVLKEIAAFHVNNSIDASVGNIIQHKEDGKVVRLYSSKYWNPEKLKIGYMPPHPSIFFKRALFTQLGFYELGFAIGADYELITRFFLKGKISWKYSGITTTAMLVGGLSSSGSSSYNLITKEIQKALHMNAINFSGLKIRMRFVWKTIGFLKK</sequence>